<proteinExistence type="inferred from homology"/>
<keyword evidence="1" id="KW-0408">Iron</keyword>
<organism evidence="3 4">
    <name type="scientific">Bugula neritina</name>
    <name type="common">Brown bryozoan</name>
    <name type="synonym">Sertularia neritina</name>
    <dbReference type="NCBI Taxonomy" id="10212"/>
    <lineage>
        <taxon>Eukaryota</taxon>
        <taxon>Metazoa</taxon>
        <taxon>Spiralia</taxon>
        <taxon>Lophotrochozoa</taxon>
        <taxon>Bryozoa</taxon>
        <taxon>Gymnolaemata</taxon>
        <taxon>Cheilostomatida</taxon>
        <taxon>Flustrina</taxon>
        <taxon>Buguloidea</taxon>
        <taxon>Bugulidae</taxon>
        <taxon>Bugula</taxon>
    </lineage>
</organism>
<dbReference type="AlphaFoldDB" id="A0A7J7JAW2"/>
<sequence length="315" mass="35038">MEKPIVPVIDFTAGQSIPGDAALLWKTTPEQISLADDIISALKNVGFICLVNTGITQDEMDTLMNEVKQFFGLGGSEKCLYTKGLMSNTGWVDVGRETLSTDRKAGDYKETFNFQPVMAETEIPDSMKILKEWWGRLSTLSLQFMKLMGLGLRMKDPSYIANSHSFGSSQNESAIRVNFYPATVNKDLEPGQVRCGEHSDYGSVTLLIQDSPGLEVMNRSTGEYEAVTAPPGGIIVNIGDVMQFWTSDTLVANKHRVLVSDDKHLQEADRISIPFFAIPDQTTLIECLVGRSKYPPVTMHEWLKQKIDSAFKERV</sequence>
<dbReference type="InterPro" id="IPR005123">
    <property type="entry name" value="Oxoglu/Fe-dep_dioxygenase_dom"/>
</dbReference>
<keyword evidence="1" id="KW-0560">Oxidoreductase</keyword>
<dbReference type="EMBL" id="VXIV02002807">
    <property type="protein sequence ID" value="KAF6022771.1"/>
    <property type="molecule type" value="Genomic_DNA"/>
</dbReference>
<feature type="domain" description="Fe2OG dioxygenase" evidence="2">
    <location>
        <begin position="170"/>
        <end position="279"/>
    </location>
</feature>
<dbReference type="PANTHER" id="PTHR47990">
    <property type="entry name" value="2-OXOGLUTARATE (2OG) AND FE(II)-DEPENDENT OXYGENASE SUPERFAMILY PROTEIN-RELATED"/>
    <property type="match status" value="1"/>
</dbReference>
<dbReference type="InterPro" id="IPR026992">
    <property type="entry name" value="DIOX_N"/>
</dbReference>
<evidence type="ECO:0000313" key="3">
    <source>
        <dbReference type="EMBL" id="KAF6022771.1"/>
    </source>
</evidence>
<accession>A0A7J7JAW2</accession>
<keyword evidence="1" id="KW-0479">Metal-binding</keyword>
<evidence type="ECO:0000256" key="1">
    <source>
        <dbReference type="RuleBase" id="RU003682"/>
    </source>
</evidence>
<evidence type="ECO:0000259" key="2">
    <source>
        <dbReference type="PROSITE" id="PS51471"/>
    </source>
</evidence>
<dbReference type="GO" id="GO:0046872">
    <property type="term" value="F:metal ion binding"/>
    <property type="evidence" value="ECO:0007669"/>
    <property type="project" value="UniProtKB-KW"/>
</dbReference>
<dbReference type="InterPro" id="IPR044861">
    <property type="entry name" value="IPNS-like_FE2OG_OXY"/>
</dbReference>
<dbReference type="FunFam" id="2.60.120.330:FF:000038">
    <property type="entry name" value="Si:dkey-10o6.2"/>
    <property type="match status" value="1"/>
</dbReference>
<dbReference type="Pfam" id="PF03171">
    <property type="entry name" value="2OG-FeII_Oxy"/>
    <property type="match status" value="1"/>
</dbReference>
<comment type="caution">
    <text evidence="3">The sequence shown here is derived from an EMBL/GenBank/DDBJ whole genome shotgun (WGS) entry which is preliminary data.</text>
</comment>
<comment type="similarity">
    <text evidence="1">Belongs to the iron/ascorbate-dependent oxidoreductase family.</text>
</comment>
<name>A0A7J7JAW2_BUGNE</name>
<dbReference type="GO" id="GO:0016491">
    <property type="term" value="F:oxidoreductase activity"/>
    <property type="evidence" value="ECO:0007669"/>
    <property type="project" value="UniProtKB-KW"/>
</dbReference>
<dbReference type="Pfam" id="PF14226">
    <property type="entry name" value="DIOX_N"/>
    <property type="match status" value="1"/>
</dbReference>
<evidence type="ECO:0000313" key="4">
    <source>
        <dbReference type="Proteomes" id="UP000593567"/>
    </source>
</evidence>
<dbReference type="SUPFAM" id="SSF51197">
    <property type="entry name" value="Clavaminate synthase-like"/>
    <property type="match status" value="1"/>
</dbReference>
<dbReference type="OrthoDB" id="288590at2759"/>
<protein>
    <recommendedName>
        <fullName evidence="2">Fe2OG dioxygenase domain-containing protein</fullName>
    </recommendedName>
</protein>
<dbReference type="Proteomes" id="UP000593567">
    <property type="component" value="Unassembled WGS sequence"/>
</dbReference>
<dbReference type="InterPro" id="IPR050231">
    <property type="entry name" value="Iron_ascorbate_oxido_reductase"/>
</dbReference>
<gene>
    <name evidence="3" type="ORF">EB796_018917</name>
</gene>
<keyword evidence="4" id="KW-1185">Reference proteome</keyword>
<dbReference type="PROSITE" id="PS51471">
    <property type="entry name" value="FE2OG_OXY"/>
    <property type="match status" value="1"/>
</dbReference>
<reference evidence="3" key="1">
    <citation type="submission" date="2020-06" db="EMBL/GenBank/DDBJ databases">
        <title>Draft genome of Bugula neritina, a colonial animal packing powerful symbionts and potential medicines.</title>
        <authorList>
            <person name="Rayko M."/>
        </authorList>
    </citation>
    <scope>NUCLEOTIDE SEQUENCE [LARGE SCALE GENOMIC DNA]</scope>
    <source>
        <strain evidence="3">Kwan_BN1</strain>
    </source>
</reference>
<dbReference type="InterPro" id="IPR027443">
    <property type="entry name" value="IPNS-like_sf"/>
</dbReference>
<dbReference type="Gene3D" id="2.60.120.330">
    <property type="entry name" value="B-lactam Antibiotic, Isopenicillin N Synthase, Chain"/>
    <property type="match status" value="1"/>
</dbReference>